<evidence type="ECO:0000313" key="3">
    <source>
        <dbReference type="EMBL" id="CAF4257383.1"/>
    </source>
</evidence>
<gene>
    <name evidence="3" type="ORF">FNK824_LOCUS38908</name>
</gene>
<feature type="non-terminal residue" evidence="3">
    <location>
        <position position="1"/>
    </location>
</feature>
<organism evidence="3 4">
    <name type="scientific">Rotaria sordida</name>
    <dbReference type="NCBI Taxonomy" id="392033"/>
    <lineage>
        <taxon>Eukaryota</taxon>
        <taxon>Metazoa</taxon>
        <taxon>Spiralia</taxon>
        <taxon>Gnathifera</taxon>
        <taxon>Rotifera</taxon>
        <taxon>Eurotatoria</taxon>
        <taxon>Bdelloidea</taxon>
        <taxon>Philodinida</taxon>
        <taxon>Philodinidae</taxon>
        <taxon>Rotaria</taxon>
    </lineage>
</organism>
<dbReference type="Proteomes" id="UP000663874">
    <property type="component" value="Unassembled WGS sequence"/>
</dbReference>
<evidence type="ECO:0000259" key="2">
    <source>
        <dbReference type="Pfam" id="PF09587"/>
    </source>
</evidence>
<dbReference type="Pfam" id="PF09587">
    <property type="entry name" value="PGA_cap"/>
    <property type="match status" value="1"/>
</dbReference>
<dbReference type="SUPFAM" id="SSF56300">
    <property type="entry name" value="Metallo-dependent phosphatases"/>
    <property type="match status" value="1"/>
</dbReference>
<dbReference type="InterPro" id="IPR052169">
    <property type="entry name" value="CW_Biosynth-Accessory"/>
</dbReference>
<dbReference type="AlphaFoldDB" id="A0A820F1U9"/>
<proteinExistence type="inferred from homology"/>
<comment type="similarity">
    <text evidence="1">Belongs to the CapA family.</text>
</comment>
<accession>A0A820F1U9</accession>
<dbReference type="EMBL" id="CAJOBE010023502">
    <property type="protein sequence ID" value="CAF4257383.1"/>
    <property type="molecule type" value="Genomic_DNA"/>
</dbReference>
<protein>
    <recommendedName>
        <fullName evidence="2">Capsule synthesis protein CapA domain-containing protein</fullName>
    </recommendedName>
</protein>
<feature type="domain" description="Capsule synthesis protein CapA" evidence="2">
    <location>
        <begin position="1"/>
        <end position="66"/>
    </location>
</feature>
<dbReference type="PANTHER" id="PTHR33393">
    <property type="entry name" value="POLYGLUTAMINE SYNTHESIS ACCESSORY PROTEIN RV0574C-RELATED"/>
    <property type="match status" value="1"/>
</dbReference>
<sequence length="77" mass="8793">SFHWGPNYQWIPDQKIQELARWMIHQGVDLIHGHSSHHVQGIEIVQRQNGAYGLILYGCGDFLGDYAIDPSYSSINI</sequence>
<dbReference type="InterPro" id="IPR019079">
    <property type="entry name" value="Capsule_synth_CapA"/>
</dbReference>
<evidence type="ECO:0000313" key="4">
    <source>
        <dbReference type="Proteomes" id="UP000663874"/>
    </source>
</evidence>
<comment type="caution">
    <text evidence="3">The sequence shown here is derived from an EMBL/GenBank/DDBJ whole genome shotgun (WGS) entry which is preliminary data.</text>
</comment>
<evidence type="ECO:0000256" key="1">
    <source>
        <dbReference type="ARBA" id="ARBA00005662"/>
    </source>
</evidence>
<dbReference type="PANTHER" id="PTHR33393:SF11">
    <property type="entry name" value="POLYGLUTAMINE SYNTHESIS ACCESSORY PROTEIN RV0574C-RELATED"/>
    <property type="match status" value="1"/>
</dbReference>
<name>A0A820F1U9_9BILA</name>
<reference evidence="3" key="1">
    <citation type="submission" date="2021-02" db="EMBL/GenBank/DDBJ databases">
        <authorList>
            <person name="Nowell W R."/>
        </authorList>
    </citation>
    <scope>NUCLEOTIDE SEQUENCE</scope>
</reference>
<dbReference type="InterPro" id="IPR029052">
    <property type="entry name" value="Metallo-depent_PP-like"/>
</dbReference>